<evidence type="ECO:0000313" key="1">
    <source>
        <dbReference type="EMBL" id="OCL02066.1"/>
    </source>
</evidence>
<evidence type="ECO:0000313" key="2">
    <source>
        <dbReference type="Proteomes" id="UP000250140"/>
    </source>
</evidence>
<accession>A0A8E2EP44</accession>
<gene>
    <name evidence="1" type="ORF">AOQ84DRAFT_443608</name>
</gene>
<dbReference type="AlphaFoldDB" id="A0A8E2EP44"/>
<dbReference type="InterPro" id="IPR029063">
    <property type="entry name" value="SAM-dependent_MTases_sf"/>
</dbReference>
<name>A0A8E2EP44_9PEZI</name>
<proteinExistence type="predicted"/>
<sequence length="260" mass="29483">MAGMEKSYILNREFKDSLRLYQQHWMWKYRLGWNLHPLIKVPESSKEGESFKIADVGAGNGAYFPAREHLPKIVTMETLNALDDIPAELVGVFDVVHVRTFTAVIRNNNPGPIIANAIKMLKSGGHLQWDEMDMGSLVAKRPNEATSGKAMQYLLEGCLLSMKETMGLKFDWISRLDEIFREHGLDIVDTFRLDATNDLLKPMTDNFLTGMEMMSCYVDGEGNMVGTKRNWVEMWSKAGEEINRGVTISMDMLVIVGRKT</sequence>
<dbReference type="EMBL" id="KV751010">
    <property type="protein sequence ID" value="OCL02066.1"/>
    <property type="molecule type" value="Genomic_DNA"/>
</dbReference>
<keyword evidence="2" id="KW-1185">Reference proteome</keyword>
<dbReference type="Proteomes" id="UP000250140">
    <property type="component" value="Unassembled WGS sequence"/>
</dbReference>
<dbReference type="OrthoDB" id="417697at2759"/>
<protein>
    <submittedName>
        <fullName evidence="1">Uncharacterized protein</fullName>
    </submittedName>
</protein>
<reference evidence="1 2" key="1">
    <citation type="journal article" date="2016" name="Nat. Commun.">
        <title>Ectomycorrhizal ecology is imprinted in the genome of the dominant symbiotic fungus Cenococcum geophilum.</title>
        <authorList>
            <consortium name="DOE Joint Genome Institute"/>
            <person name="Peter M."/>
            <person name="Kohler A."/>
            <person name="Ohm R.A."/>
            <person name="Kuo A."/>
            <person name="Krutzmann J."/>
            <person name="Morin E."/>
            <person name="Arend M."/>
            <person name="Barry K.W."/>
            <person name="Binder M."/>
            <person name="Choi C."/>
            <person name="Clum A."/>
            <person name="Copeland A."/>
            <person name="Grisel N."/>
            <person name="Haridas S."/>
            <person name="Kipfer T."/>
            <person name="LaButti K."/>
            <person name="Lindquist E."/>
            <person name="Lipzen A."/>
            <person name="Maire R."/>
            <person name="Meier B."/>
            <person name="Mihaltcheva S."/>
            <person name="Molinier V."/>
            <person name="Murat C."/>
            <person name="Poggeler S."/>
            <person name="Quandt C.A."/>
            <person name="Sperisen C."/>
            <person name="Tritt A."/>
            <person name="Tisserant E."/>
            <person name="Crous P.W."/>
            <person name="Henrissat B."/>
            <person name="Nehls U."/>
            <person name="Egli S."/>
            <person name="Spatafora J.W."/>
            <person name="Grigoriev I.V."/>
            <person name="Martin F.M."/>
        </authorList>
    </citation>
    <scope>NUCLEOTIDE SEQUENCE [LARGE SCALE GENOMIC DNA]</scope>
    <source>
        <strain evidence="1 2">CBS 207.34</strain>
    </source>
</reference>
<organism evidence="1 2">
    <name type="scientific">Glonium stellatum</name>
    <dbReference type="NCBI Taxonomy" id="574774"/>
    <lineage>
        <taxon>Eukaryota</taxon>
        <taxon>Fungi</taxon>
        <taxon>Dikarya</taxon>
        <taxon>Ascomycota</taxon>
        <taxon>Pezizomycotina</taxon>
        <taxon>Dothideomycetes</taxon>
        <taxon>Pleosporomycetidae</taxon>
        <taxon>Gloniales</taxon>
        <taxon>Gloniaceae</taxon>
        <taxon>Glonium</taxon>
    </lineage>
</organism>
<dbReference type="SUPFAM" id="SSF53335">
    <property type="entry name" value="S-adenosyl-L-methionine-dependent methyltransferases"/>
    <property type="match status" value="1"/>
</dbReference>